<feature type="region of interest" description="Disordered" evidence="1">
    <location>
        <begin position="1"/>
        <end position="75"/>
    </location>
</feature>
<evidence type="ECO:0000256" key="1">
    <source>
        <dbReference type="SAM" id="MobiDB-lite"/>
    </source>
</evidence>
<dbReference type="Proteomes" id="UP001147695">
    <property type="component" value="Unassembled WGS sequence"/>
</dbReference>
<reference evidence="2" key="1">
    <citation type="submission" date="2022-12" db="EMBL/GenBank/DDBJ databases">
        <authorList>
            <person name="Petersen C."/>
        </authorList>
    </citation>
    <scope>NUCLEOTIDE SEQUENCE</scope>
    <source>
        <strain evidence="2">IBT 35673</strain>
    </source>
</reference>
<protein>
    <submittedName>
        <fullName evidence="2">Uncharacterized protein</fullName>
    </submittedName>
</protein>
<comment type="caution">
    <text evidence="2">The sequence shown here is derived from an EMBL/GenBank/DDBJ whole genome shotgun (WGS) entry which is preliminary data.</text>
</comment>
<proteinExistence type="predicted"/>
<accession>A0A9W9Q6G5</accession>
<feature type="compositionally biased region" description="Basic and acidic residues" evidence="1">
    <location>
        <begin position="37"/>
        <end position="50"/>
    </location>
</feature>
<reference evidence="2" key="2">
    <citation type="journal article" date="2023" name="IMA Fungus">
        <title>Comparative genomic study of the Penicillium genus elucidates a diverse pangenome and 15 lateral gene transfer events.</title>
        <authorList>
            <person name="Petersen C."/>
            <person name="Sorensen T."/>
            <person name="Nielsen M.R."/>
            <person name="Sondergaard T.E."/>
            <person name="Sorensen J.L."/>
            <person name="Fitzpatrick D.A."/>
            <person name="Frisvad J.C."/>
            <person name="Nielsen K.L."/>
        </authorList>
    </citation>
    <scope>NUCLEOTIDE SEQUENCE</scope>
    <source>
        <strain evidence="2">IBT 35673</strain>
    </source>
</reference>
<evidence type="ECO:0000313" key="2">
    <source>
        <dbReference type="EMBL" id="KAJ5327901.1"/>
    </source>
</evidence>
<gene>
    <name evidence="2" type="ORF">N7452_008291</name>
</gene>
<feature type="compositionally biased region" description="Polar residues" evidence="1">
    <location>
        <begin position="16"/>
        <end position="33"/>
    </location>
</feature>
<organism evidence="2 3">
    <name type="scientific">Penicillium brevicompactum</name>
    <dbReference type="NCBI Taxonomy" id="5074"/>
    <lineage>
        <taxon>Eukaryota</taxon>
        <taxon>Fungi</taxon>
        <taxon>Dikarya</taxon>
        <taxon>Ascomycota</taxon>
        <taxon>Pezizomycotina</taxon>
        <taxon>Eurotiomycetes</taxon>
        <taxon>Eurotiomycetidae</taxon>
        <taxon>Eurotiales</taxon>
        <taxon>Aspergillaceae</taxon>
        <taxon>Penicillium</taxon>
    </lineage>
</organism>
<sequence>MSAPNAGRQSPPPERQSGSQQQETPGTGRTSVGSHPSPEHASHASEEFKQKHMPSNPEHPLEKIEAEKFAKGKQH</sequence>
<name>A0A9W9Q6G5_PENBR</name>
<feature type="compositionally biased region" description="Basic and acidic residues" evidence="1">
    <location>
        <begin position="59"/>
        <end position="75"/>
    </location>
</feature>
<evidence type="ECO:0000313" key="3">
    <source>
        <dbReference type="Proteomes" id="UP001147695"/>
    </source>
</evidence>
<dbReference type="AlphaFoldDB" id="A0A9W9Q6G5"/>
<dbReference type="EMBL" id="JAPZBQ010000005">
    <property type="protein sequence ID" value="KAJ5327901.1"/>
    <property type="molecule type" value="Genomic_DNA"/>
</dbReference>
<dbReference type="OrthoDB" id="5375886at2759"/>